<dbReference type="Proteomes" id="UP000239340">
    <property type="component" value="Chromosome"/>
</dbReference>
<evidence type="ECO:0000256" key="1">
    <source>
        <dbReference type="SAM" id="MobiDB-lite"/>
    </source>
</evidence>
<proteinExistence type="predicted"/>
<name>A0A2L0H6U5_RHIFR</name>
<gene>
    <name evidence="2" type="ORF">NXT3_CH02644</name>
</gene>
<organism evidence="2 3">
    <name type="scientific">Rhizobium fredii</name>
    <name type="common">Sinorhizobium fredii</name>
    <dbReference type="NCBI Taxonomy" id="380"/>
    <lineage>
        <taxon>Bacteria</taxon>
        <taxon>Pseudomonadati</taxon>
        <taxon>Pseudomonadota</taxon>
        <taxon>Alphaproteobacteria</taxon>
        <taxon>Hyphomicrobiales</taxon>
        <taxon>Rhizobiaceae</taxon>
        <taxon>Sinorhizobium/Ensifer group</taxon>
        <taxon>Sinorhizobium</taxon>
    </lineage>
</organism>
<feature type="compositionally biased region" description="Basic and acidic residues" evidence="1">
    <location>
        <begin position="144"/>
        <end position="153"/>
    </location>
</feature>
<feature type="region of interest" description="Disordered" evidence="1">
    <location>
        <begin position="144"/>
        <end position="185"/>
    </location>
</feature>
<dbReference type="EMBL" id="CP024307">
    <property type="protein sequence ID" value="AUX77205.1"/>
    <property type="molecule type" value="Genomic_DNA"/>
</dbReference>
<evidence type="ECO:0000313" key="3">
    <source>
        <dbReference type="Proteomes" id="UP000239340"/>
    </source>
</evidence>
<sequence>MRRNRLLQFRCRLASRTPRELGTCGLEKIVKRLCCRRLRRCLALFLLHGSKCLPRARSRGGRKVTRCPCRCFGPKSQAASFACARLARRSSLLEGRRSGKFVMARIGQASWMKACRTGAGAYNSAARPPASRLGRVRILQELRGPVRQERERYGPAPKPGFDAQLRSQPSRVKLDKNWTLGDSGT</sequence>
<reference evidence="2 3" key="1">
    <citation type="submission" date="2017-10" db="EMBL/GenBank/DDBJ databases">
        <title>Analysis of the genome sequences of Rhizobium populations associated to common bean (phaseolus vulgaris).</title>
        <authorList>
            <person name="Bustos P."/>
            <person name="Santamaria R.I."/>
            <person name="Miranda-Sanchez F."/>
            <person name="Perez-Carrascal O."/>
            <person name="Juarez S."/>
            <person name="Lozano L."/>
            <person name="Martinez-Flores I."/>
            <person name="Vinuesa P."/>
            <person name="Martinez-Romero E."/>
            <person name="Cevallos M.A."/>
            <person name="Romero D."/>
            <person name="Davila G."/>
            <person name="Gonzalez V."/>
        </authorList>
    </citation>
    <scope>NUCLEOTIDE SEQUENCE [LARGE SCALE GENOMIC DNA]</scope>
    <source>
        <strain evidence="2 3">NXT3</strain>
    </source>
</reference>
<protein>
    <submittedName>
        <fullName evidence="2">Uncharacterized protein</fullName>
    </submittedName>
</protein>
<accession>A0A2L0H6U5</accession>
<dbReference type="AlphaFoldDB" id="A0A2L0H6U5"/>
<evidence type="ECO:0000313" key="2">
    <source>
        <dbReference type="EMBL" id="AUX77205.1"/>
    </source>
</evidence>